<accession>X6PAL3</accession>
<dbReference type="Gene3D" id="2.120.10.80">
    <property type="entry name" value="Kelch-type beta propeller"/>
    <property type="match status" value="1"/>
</dbReference>
<keyword evidence="2" id="KW-1185">Reference proteome</keyword>
<dbReference type="InterPro" id="IPR015915">
    <property type="entry name" value="Kelch-typ_b-propeller"/>
</dbReference>
<proteinExistence type="predicted"/>
<reference evidence="1 2" key="1">
    <citation type="journal article" date="2013" name="Curr. Biol.">
        <title>The Genome of the Foraminiferan Reticulomyxa filosa.</title>
        <authorList>
            <person name="Glockner G."/>
            <person name="Hulsmann N."/>
            <person name="Schleicher M."/>
            <person name="Noegel A.A."/>
            <person name="Eichinger L."/>
            <person name="Gallinger C."/>
            <person name="Pawlowski J."/>
            <person name="Sierra R."/>
            <person name="Euteneuer U."/>
            <person name="Pillet L."/>
            <person name="Moustafa A."/>
            <person name="Platzer M."/>
            <person name="Groth M."/>
            <person name="Szafranski K."/>
            <person name="Schliwa M."/>
        </authorList>
    </citation>
    <scope>NUCLEOTIDE SEQUENCE [LARGE SCALE GENOMIC DNA]</scope>
</reference>
<dbReference type="InterPro" id="IPR011043">
    <property type="entry name" value="Gal_Oxase/kelch_b-propeller"/>
</dbReference>
<dbReference type="AlphaFoldDB" id="X6PAL3"/>
<name>X6PAL3_RETFI</name>
<evidence type="ECO:0008006" key="3">
    <source>
        <dbReference type="Google" id="ProtNLM"/>
    </source>
</evidence>
<evidence type="ECO:0000313" key="1">
    <source>
        <dbReference type="EMBL" id="ETO34687.1"/>
    </source>
</evidence>
<evidence type="ECO:0000313" key="2">
    <source>
        <dbReference type="Proteomes" id="UP000023152"/>
    </source>
</evidence>
<gene>
    <name evidence="1" type="ORF">RFI_02402</name>
</gene>
<protein>
    <recommendedName>
        <fullName evidence="3">Kelch motif family protein</fullName>
    </recommendedName>
</protein>
<organism evidence="1 2">
    <name type="scientific">Reticulomyxa filosa</name>
    <dbReference type="NCBI Taxonomy" id="46433"/>
    <lineage>
        <taxon>Eukaryota</taxon>
        <taxon>Sar</taxon>
        <taxon>Rhizaria</taxon>
        <taxon>Retaria</taxon>
        <taxon>Foraminifera</taxon>
        <taxon>Monothalamids</taxon>
        <taxon>Reticulomyxidae</taxon>
        <taxon>Reticulomyxa</taxon>
    </lineage>
</organism>
<dbReference type="Proteomes" id="UP000023152">
    <property type="component" value="Unassembled WGS sequence"/>
</dbReference>
<dbReference type="EMBL" id="ASPP01002356">
    <property type="protein sequence ID" value="ETO34687.1"/>
    <property type="molecule type" value="Genomic_DNA"/>
</dbReference>
<dbReference type="SUPFAM" id="SSF50965">
    <property type="entry name" value="Galactose oxidase, central domain"/>
    <property type="match status" value="1"/>
</dbReference>
<sequence>MCAIQTRTSHLWRLCTKILHFYHILKNEYKFICEYPSDVELRGYCVVKLADNNNNINKDSSQITLLSFGGSKYTKRHTLVMKYVSVWSNISNKLNEFDKYNQWTPLTDNNNHSIIIGRYNDDYIGVRALIGGSNNHLLFITYRSNTISVFDLNTFQFIKHHTLSTKNEICYHCLVSENGQVQEMMKTNGEKNKQNYRVLLFCKNEGLSIEYDEDNNAFQFHELPVCDSTAPFYKYAYVCINDIVLFFGGWNNSNAVVSKSVHMYSIRENKWMTFQNTLISPLRDCVAVLIEGENHIQIIGGSNDKRTLVSTHMKTKVRVWDPSQLVMICLFIYFDENTIKFGCAK</sequence>
<dbReference type="Pfam" id="PF01344">
    <property type="entry name" value="Kelch_1"/>
    <property type="match status" value="1"/>
</dbReference>
<comment type="caution">
    <text evidence="1">The sequence shown here is derived from an EMBL/GenBank/DDBJ whole genome shotgun (WGS) entry which is preliminary data.</text>
</comment>
<dbReference type="InterPro" id="IPR006652">
    <property type="entry name" value="Kelch_1"/>
</dbReference>